<sequence length="141" mass="15952">MPENEAGEALENLLHENRKFPPSTEFAANAVAKASLYEEAAADRLGFWAKQSRELLSWGKDFDQTLDWSEAPLAKWFVGGEINVAYNALDRHVEAGNGERVAIYWEGEPGDTREFTYAQLTEEVKKQRMPLKHLVWPKATG</sequence>
<organism evidence="2 3">
    <name type="scientific">Renibacterium salmoninarum (strain ATCC 33209 / DSM 20767 / JCM 11484 / NBRC 15589 / NCIMB 2235)</name>
    <dbReference type="NCBI Taxonomy" id="288705"/>
    <lineage>
        <taxon>Bacteria</taxon>
        <taxon>Bacillati</taxon>
        <taxon>Actinomycetota</taxon>
        <taxon>Actinomycetes</taxon>
        <taxon>Micrococcales</taxon>
        <taxon>Micrococcaceae</taxon>
        <taxon>Renibacterium</taxon>
    </lineage>
</organism>
<proteinExistence type="predicted"/>
<keyword evidence="3" id="KW-1185">Reference proteome</keyword>
<protein>
    <submittedName>
        <fullName evidence="2">Acetyl-coenzyme A synthetase</fullName>
        <ecNumber evidence="2">6.2.1.1</ecNumber>
    </submittedName>
</protein>
<dbReference type="AlphaFoldDB" id="A9WTG9"/>
<dbReference type="InterPro" id="IPR032387">
    <property type="entry name" value="ACAS_N"/>
</dbReference>
<dbReference type="Gene3D" id="3.40.50.12780">
    <property type="entry name" value="N-terminal domain of ligase-like"/>
    <property type="match status" value="1"/>
</dbReference>
<dbReference type="GO" id="GO:0005829">
    <property type="term" value="C:cytosol"/>
    <property type="evidence" value="ECO:0007669"/>
    <property type="project" value="TreeGrafter"/>
</dbReference>
<dbReference type="PANTHER" id="PTHR24095">
    <property type="entry name" value="ACETYL-COENZYME A SYNTHETASE"/>
    <property type="match status" value="1"/>
</dbReference>
<dbReference type="InterPro" id="IPR042099">
    <property type="entry name" value="ANL_N_sf"/>
</dbReference>
<evidence type="ECO:0000313" key="3">
    <source>
        <dbReference type="Proteomes" id="UP000002007"/>
    </source>
</evidence>
<dbReference type="Proteomes" id="UP000002007">
    <property type="component" value="Chromosome"/>
</dbReference>
<gene>
    <name evidence="2" type="ordered locus">RSal33209_2765</name>
</gene>
<dbReference type="STRING" id="288705.RSal33209_2765"/>
<dbReference type="EMBL" id="CP000910">
    <property type="protein sequence ID" value="ABY24490.1"/>
    <property type="molecule type" value="Genomic_DNA"/>
</dbReference>
<dbReference type="GO" id="GO:0003987">
    <property type="term" value="F:acetate-CoA ligase activity"/>
    <property type="evidence" value="ECO:0007669"/>
    <property type="project" value="UniProtKB-EC"/>
</dbReference>
<dbReference type="GO" id="GO:0006085">
    <property type="term" value="P:acetyl-CoA biosynthetic process"/>
    <property type="evidence" value="ECO:0007669"/>
    <property type="project" value="TreeGrafter"/>
</dbReference>
<evidence type="ECO:0000313" key="2">
    <source>
        <dbReference type="EMBL" id="ABY24490.1"/>
    </source>
</evidence>
<name>A9WTG9_RENSM</name>
<accession>A9WTG9</accession>
<dbReference type="EC" id="6.2.1.1" evidence="2"/>
<feature type="domain" description="Acetyl-coenzyme A synthetase N-terminal" evidence="1">
    <location>
        <begin position="35"/>
        <end position="88"/>
    </location>
</feature>
<keyword evidence="2" id="KW-0436">Ligase</keyword>
<dbReference type="HOGENOM" id="CLU_1946470_0_0_11"/>
<evidence type="ECO:0000259" key="1">
    <source>
        <dbReference type="Pfam" id="PF16177"/>
    </source>
</evidence>
<dbReference type="Pfam" id="PF16177">
    <property type="entry name" value="ACAS_N"/>
    <property type="match status" value="1"/>
</dbReference>
<dbReference type="eggNOG" id="COG0365">
    <property type="taxonomic scope" value="Bacteria"/>
</dbReference>
<dbReference type="SUPFAM" id="SSF56801">
    <property type="entry name" value="Acetyl-CoA synthetase-like"/>
    <property type="match status" value="1"/>
</dbReference>
<reference evidence="3" key="1">
    <citation type="journal article" date="2008" name="J. Bacteriol.">
        <title>Genome sequence of the fish pathogen Renibacterium salmoninarum suggests reductive evolution away from an environmental Arthrobacter ancestor.</title>
        <authorList>
            <person name="Wiens G.D."/>
            <person name="Rockey D.D."/>
            <person name="Wu Z."/>
            <person name="Chang J."/>
            <person name="Levy R."/>
            <person name="Crane S."/>
            <person name="Chen D.S."/>
            <person name="Capri G.R."/>
            <person name="Burnett J.R."/>
            <person name="Sudheesh P.S."/>
            <person name="Schipma M.J."/>
            <person name="Burd H."/>
            <person name="Bhattacharyya A."/>
            <person name="Rhodes L.D."/>
            <person name="Kaul R."/>
            <person name="Strom M.S."/>
        </authorList>
    </citation>
    <scope>NUCLEOTIDE SEQUENCE [LARGE SCALE GENOMIC DNA]</scope>
    <source>
        <strain evidence="3">ATCC 33209 / DSM 20767 / JCM 11484 / NBRC 15589 / NCIMB 2235</strain>
    </source>
</reference>
<dbReference type="KEGG" id="rsa:RSal33209_2765"/>
<dbReference type="PANTHER" id="PTHR24095:SF14">
    <property type="entry name" value="ACETYL-COENZYME A SYNTHETASE 1"/>
    <property type="match status" value="1"/>
</dbReference>